<name>X1CWJ8_9ZZZZ</name>
<accession>X1CWJ8</accession>
<organism evidence="1">
    <name type="scientific">marine sediment metagenome</name>
    <dbReference type="NCBI Taxonomy" id="412755"/>
    <lineage>
        <taxon>unclassified sequences</taxon>
        <taxon>metagenomes</taxon>
        <taxon>ecological metagenomes</taxon>
    </lineage>
</organism>
<dbReference type="AlphaFoldDB" id="X1CWJ8"/>
<proteinExistence type="predicted"/>
<evidence type="ECO:0000313" key="1">
    <source>
        <dbReference type="EMBL" id="GAH12871.1"/>
    </source>
</evidence>
<reference evidence="1" key="1">
    <citation type="journal article" date="2014" name="Front. Microbiol.">
        <title>High frequency of phylogenetically diverse reductive dehalogenase-homologous genes in deep subseafloor sedimentary metagenomes.</title>
        <authorList>
            <person name="Kawai M."/>
            <person name="Futagami T."/>
            <person name="Toyoda A."/>
            <person name="Takaki Y."/>
            <person name="Nishi S."/>
            <person name="Hori S."/>
            <person name="Arai W."/>
            <person name="Tsubouchi T."/>
            <person name="Morono Y."/>
            <person name="Uchiyama I."/>
            <person name="Ito T."/>
            <person name="Fujiyama A."/>
            <person name="Inagaki F."/>
            <person name="Takami H."/>
        </authorList>
    </citation>
    <scope>NUCLEOTIDE SEQUENCE</scope>
    <source>
        <strain evidence="1">Expedition CK06-06</strain>
    </source>
</reference>
<gene>
    <name evidence="1" type="ORF">S01H4_54398</name>
</gene>
<protein>
    <submittedName>
        <fullName evidence="1">Uncharacterized protein</fullName>
    </submittedName>
</protein>
<comment type="caution">
    <text evidence="1">The sequence shown here is derived from an EMBL/GenBank/DDBJ whole genome shotgun (WGS) entry which is preliminary data.</text>
</comment>
<sequence length="225" mass="26790">MVIRIGDKKYYIPMKHSEITWGVGQEINRIVEMYGDIDCPEARIDIVAALADCNLEIIEQVADESLKQLIDNHKFFKPDVKIWHFKYIKYKKKIYKYMNLDRITVRKYMVTDLQAIEGEEDKLFFELFDPVKTLNPKSWLARLVLKNRTSIEEFNYYQVKISIYQYIQKKQEMLTAYGLMGDELPEDQIDDEPAELSTIEKFGLYHVIMQTSGDDIRVMDYWLDR</sequence>
<dbReference type="EMBL" id="BART01031299">
    <property type="protein sequence ID" value="GAH12871.1"/>
    <property type="molecule type" value="Genomic_DNA"/>
</dbReference>
<feature type="non-terminal residue" evidence="1">
    <location>
        <position position="225"/>
    </location>
</feature>